<evidence type="ECO:0000259" key="1">
    <source>
        <dbReference type="PROSITE" id="PS51737"/>
    </source>
</evidence>
<dbReference type="InterPro" id="IPR011109">
    <property type="entry name" value="DNA_bind_recombinase_dom"/>
</dbReference>
<keyword evidence="3" id="KW-1185">Reference proteome</keyword>
<name>A0ABN5AAJ9_9FIRM</name>
<proteinExistence type="predicted"/>
<dbReference type="Pfam" id="PF07508">
    <property type="entry name" value="Recombinase"/>
    <property type="match status" value="1"/>
</dbReference>
<dbReference type="InterPro" id="IPR038109">
    <property type="entry name" value="DNA_bind_recomb_sf"/>
</dbReference>
<accession>A0ABN5AAJ9</accession>
<organism evidence="2 3">
    <name type="scientific">Acutalibacter muris</name>
    <dbReference type="NCBI Taxonomy" id="1796620"/>
    <lineage>
        <taxon>Bacteria</taxon>
        <taxon>Bacillati</taxon>
        <taxon>Bacillota</taxon>
        <taxon>Clostridia</taxon>
        <taxon>Eubacteriales</taxon>
        <taxon>Acutalibacteraceae</taxon>
        <taxon>Acutalibacter</taxon>
    </lineage>
</organism>
<dbReference type="Proteomes" id="UP000196710">
    <property type="component" value="Chromosome"/>
</dbReference>
<reference evidence="3" key="1">
    <citation type="submission" date="2017-05" db="EMBL/GenBank/DDBJ databases">
        <title>Improved OligoMM genomes.</title>
        <authorList>
            <person name="Garzetti D."/>
        </authorList>
    </citation>
    <scope>NUCLEOTIDE SEQUENCE [LARGE SCALE GENOMIC DNA]</scope>
    <source>
        <strain evidence="3">KB18</strain>
    </source>
</reference>
<dbReference type="EMBL" id="CP021422">
    <property type="protein sequence ID" value="ASB42387.1"/>
    <property type="molecule type" value="Genomic_DNA"/>
</dbReference>
<sequence length="133" mass="15519">MIVKLSPLESKIFGKVCYGFRRDKNKSVETVEPEAEIVREIFGLYLSGNSLEKIQEHLRKQGIPSPSGRTVWSRDVLNKLLNNYKYTFGVIDHTTYFAVEEMKSNRCRNPNRNIEDDEEWNVQVNLNYYGPTL</sequence>
<evidence type="ECO:0000313" key="2">
    <source>
        <dbReference type="EMBL" id="ASB42387.1"/>
    </source>
</evidence>
<evidence type="ECO:0000313" key="3">
    <source>
        <dbReference type="Proteomes" id="UP000196710"/>
    </source>
</evidence>
<feature type="domain" description="Recombinase" evidence="1">
    <location>
        <begin position="17"/>
        <end position="132"/>
    </location>
</feature>
<dbReference type="PROSITE" id="PS51737">
    <property type="entry name" value="RECOMBINASE_DNA_BIND"/>
    <property type="match status" value="1"/>
</dbReference>
<dbReference type="Gene3D" id="3.90.1750.20">
    <property type="entry name" value="Putative Large Serine Recombinase, Chain B, Domain 2"/>
    <property type="match status" value="1"/>
</dbReference>
<protein>
    <recommendedName>
        <fullName evidence="1">Recombinase domain-containing protein</fullName>
    </recommendedName>
</protein>
<gene>
    <name evidence="2" type="ORF">ADH66_18085</name>
</gene>